<sequence>MNLTRSIRVALDTIEAALADNADLRKGWEAYGRRLENQRHALEVRKSTIEGFLADIPLPDAGDVLDPTSTMKNIEDTEHQE</sequence>
<proteinExistence type="predicted"/>
<name>A0A8S9UY42_PHYIN</name>
<evidence type="ECO:0000313" key="2">
    <source>
        <dbReference type="Proteomes" id="UP000704712"/>
    </source>
</evidence>
<organism evidence="1 2">
    <name type="scientific">Phytophthora infestans</name>
    <name type="common">Potato late blight agent</name>
    <name type="synonym">Botrytis infestans</name>
    <dbReference type="NCBI Taxonomy" id="4787"/>
    <lineage>
        <taxon>Eukaryota</taxon>
        <taxon>Sar</taxon>
        <taxon>Stramenopiles</taxon>
        <taxon>Oomycota</taxon>
        <taxon>Peronosporomycetes</taxon>
        <taxon>Peronosporales</taxon>
        <taxon>Peronosporaceae</taxon>
        <taxon>Phytophthora</taxon>
    </lineage>
</organism>
<dbReference type="Proteomes" id="UP000704712">
    <property type="component" value="Unassembled WGS sequence"/>
</dbReference>
<dbReference type="AlphaFoldDB" id="A0A8S9UY42"/>
<accession>A0A8S9UY42</accession>
<protein>
    <submittedName>
        <fullName evidence="1">Uncharacterized protein</fullName>
    </submittedName>
</protein>
<evidence type="ECO:0000313" key="1">
    <source>
        <dbReference type="EMBL" id="KAF4143018.1"/>
    </source>
</evidence>
<comment type="caution">
    <text evidence="1">The sequence shown here is derived from an EMBL/GenBank/DDBJ whole genome shotgun (WGS) entry which is preliminary data.</text>
</comment>
<dbReference type="EMBL" id="JAACNO010001101">
    <property type="protein sequence ID" value="KAF4143018.1"/>
    <property type="molecule type" value="Genomic_DNA"/>
</dbReference>
<reference evidence="1" key="1">
    <citation type="submission" date="2020-03" db="EMBL/GenBank/DDBJ databases">
        <title>Hybrid Assembly of Korean Phytophthora infestans isolates.</title>
        <authorList>
            <person name="Prokchorchik M."/>
            <person name="Lee Y."/>
            <person name="Seo J."/>
            <person name="Cho J.-H."/>
            <person name="Park Y.-E."/>
            <person name="Jang D.-C."/>
            <person name="Im J.-S."/>
            <person name="Choi J.-G."/>
            <person name="Park H.-J."/>
            <person name="Lee G.-B."/>
            <person name="Lee Y.-G."/>
            <person name="Hong S.-Y."/>
            <person name="Cho K."/>
            <person name="Sohn K.H."/>
        </authorList>
    </citation>
    <scope>NUCLEOTIDE SEQUENCE</scope>
    <source>
        <strain evidence="1">KR_2_A2</strain>
    </source>
</reference>
<gene>
    <name evidence="1" type="ORF">GN958_ATG07784</name>
</gene>